<dbReference type="EMBL" id="NBYO01000003">
    <property type="protein sequence ID" value="OXS99412.1"/>
    <property type="molecule type" value="Genomic_DNA"/>
</dbReference>
<dbReference type="InterPro" id="IPR007627">
    <property type="entry name" value="RNA_pol_sigma70_r2"/>
</dbReference>
<dbReference type="SUPFAM" id="SSF88659">
    <property type="entry name" value="Sigma3 and sigma4 domains of RNA polymerase sigma factors"/>
    <property type="match status" value="1"/>
</dbReference>
<feature type="domain" description="RNA polymerase sigma-70 region 2" evidence="6">
    <location>
        <begin position="27"/>
        <end position="99"/>
    </location>
</feature>
<dbReference type="InterPro" id="IPR013325">
    <property type="entry name" value="RNA_pol_sigma_r2"/>
</dbReference>
<dbReference type="Gene3D" id="1.10.10.10">
    <property type="entry name" value="Winged helix-like DNA-binding domain superfamily/Winged helix DNA-binding domain"/>
    <property type="match status" value="1"/>
</dbReference>
<dbReference type="NCBIfam" id="TIGR02937">
    <property type="entry name" value="sigma70-ECF"/>
    <property type="match status" value="1"/>
</dbReference>
<dbReference type="InterPro" id="IPR039425">
    <property type="entry name" value="RNA_pol_sigma-70-like"/>
</dbReference>
<dbReference type="InterPro" id="IPR014284">
    <property type="entry name" value="RNA_pol_sigma-70_dom"/>
</dbReference>
<proteinExistence type="inferred from homology"/>
<keyword evidence="9" id="KW-1185">Reference proteome</keyword>
<dbReference type="RefSeq" id="WP_094078189.1">
    <property type="nucleotide sequence ID" value="NZ_NBYO01000003.1"/>
</dbReference>
<dbReference type="GO" id="GO:0016987">
    <property type="term" value="F:sigma factor activity"/>
    <property type="evidence" value="ECO:0007669"/>
    <property type="project" value="UniProtKB-KW"/>
</dbReference>
<evidence type="ECO:0000256" key="5">
    <source>
        <dbReference type="ARBA" id="ARBA00023163"/>
    </source>
</evidence>
<dbReference type="PANTHER" id="PTHR43133:SF58">
    <property type="entry name" value="ECF RNA POLYMERASE SIGMA FACTOR SIGD"/>
    <property type="match status" value="1"/>
</dbReference>
<feature type="domain" description="RNA polymerase sigma factor 70 region 4 type 2" evidence="7">
    <location>
        <begin position="125"/>
        <end position="176"/>
    </location>
</feature>
<keyword evidence="2" id="KW-0805">Transcription regulation</keyword>
<keyword evidence="4" id="KW-0238">DNA-binding</keyword>
<evidence type="ECO:0000259" key="7">
    <source>
        <dbReference type="Pfam" id="PF08281"/>
    </source>
</evidence>
<dbReference type="Pfam" id="PF04542">
    <property type="entry name" value="Sigma70_r2"/>
    <property type="match status" value="1"/>
</dbReference>
<sequence>MQMTAPPSTPDLDGLFTAGLEGDRIAYQRFLDEVARTMRAFLRKKMAGGGTADVEDVVQDVLIAVHTKRHSWRPDKPVAAWLFAIARYKAIDHWRSQSRHSHLDIADFESVLSDNQSEPVILDHELERAVGALSGRSREVVSEISLKGQSISDTAKTLGMSEGAVRVAFHRGLSALNARFKDSEK</sequence>
<evidence type="ECO:0000256" key="1">
    <source>
        <dbReference type="ARBA" id="ARBA00010641"/>
    </source>
</evidence>
<accession>A0A231UU04</accession>
<dbReference type="GO" id="GO:0003677">
    <property type="term" value="F:DNA binding"/>
    <property type="evidence" value="ECO:0007669"/>
    <property type="project" value="UniProtKB-KW"/>
</dbReference>
<evidence type="ECO:0000313" key="9">
    <source>
        <dbReference type="Proteomes" id="UP000215405"/>
    </source>
</evidence>
<dbReference type="GO" id="GO:0006352">
    <property type="term" value="P:DNA-templated transcription initiation"/>
    <property type="evidence" value="ECO:0007669"/>
    <property type="project" value="InterPro"/>
</dbReference>
<dbReference type="Proteomes" id="UP000215405">
    <property type="component" value="Unassembled WGS sequence"/>
</dbReference>
<dbReference type="InterPro" id="IPR036388">
    <property type="entry name" value="WH-like_DNA-bd_sf"/>
</dbReference>
<dbReference type="Pfam" id="PF08281">
    <property type="entry name" value="Sigma70_r4_2"/>
    <property type="match status" value="1"/>
</dbReference>
<dbReference type="InterPro" id="IPR013249">
    <property type="entry name" value="RNA_pol_sigma70_r4_t2"/>
</dbReference>
<evidence type="ECO:0000256" key="3">
    <source>
        <dbReference type="ARBA" id="ARBA00023082"/>
    </source>
</evidence>
<dbReference type="PANTHER" id="PTHR43133">
    <property type="entry name" value="RNA POLYMERASE ECF-TYPE SIGMA FACTO"/>
    <property type="match status" value="1"/>
</dbReference>
<dbReference type="SUPFAM" id="SSF88946">
    <property type="entry name" value="Sigma2 domain of RNA polymerase sigma factors"/>
    <property type="match status" value="1"/>
</dbReference>
<dbReference type="AlphaFoldDB" id="A0A231UU04"/>
<comment type="caution">
    <text evidence="8">The sequence shown here is derived from an EMBL/GenBank/DDBJ whole genome shotgun (WGS) entry which is preliminary data.</text>
</comment>
<evidence type="ECO:0008006" key="10">
    <source>
        <dbReference type="Google" id="ProtNLM"/>
    </source>
</evidence>
<keyword evidence="5" id="KW-0804">Transcription</keyword>
<organism evidence="8 9">
    <name type="scientific">Notoacmeibacter marinus</name>
    <dbReference type="NCBI Taxonomy" id="1876515"/>
    <lineage>
        <taxon>Bacteria</taxon>
        <taxon>Pseudomonadati</taxon>
        <taxon>Pseudomonadota</taxon>
        <taxon>Alphaproteobacteria</taxon>
        <taxon>Hyphomicrobiales</taxon>
        <taxon>Notoacmeibacteraceae</taxon>
        <taxon>Notoacmeibacter</taxon>
    </lineage>
</organism>
<gene>
    <name evidence="8" type="ORF">B7H23_14730</name>
</gene>
<dbReference type="Gene3D" id="1.10.1740.10">
    <property type="match status" value="1"/>
</dbReference>
<keyword evidence="3" id="KW-0731">Sigma factor</keyword>
<evidence type="ECO:0000256" key="4">
    <source>
        <dbReference type="ARBA" id="ARBA00023125"/>
    </source>
</evidence>
<protein>
    <recommendedName>
        <fullName evidence="10">RNA polymerase subunit sigma</fullName>
    </recommendedName>
</protein>
<evidence type="ECO:0000313" key="8">
    <source>
        <dbReference type="EMBL" id="OXS99412.1"/>
    </source>
</evidence>
<evidence type="ECO:0000259" key="6">
    <source>
        <dbReference type="Pfam" id="PF04542"/>
    </source>
</evidence>
<reference evidence="9" key="1">
    <citation type="journal article" date="2017" name="Int. J. Syst. Evol. Microbiol.">
        <title>Notoacmeibacter marinus gen. nov., sp. nov., isolated from the gut of a limpet and proposal of Notoacmeibacteraceae fam. nov. in the order Rhizobiales of the class Alphaproteobacteria.</title>
        <authorList>
            <person name="Huang Z."/>
            <person name="Guo F."/>
            <person name="Lai Q."/>
        </authorList>
    </citation>
    <scope>NUCLEOTIDE SEQUENCE [LARGE SCALE GENOMIC DNA]</scope>
    <source>
        <strain evidence="9">XMTR2A4</strain>
    </source>
</reference>
<name>A0A231UU04_9HYPH</name>
<evidence type="ECO:0000256" key="2">
    <source>
        <dbReference type="ARBA" id="ARBA00023015"/>
    </source>
</evidence>
<comment type="similarity">
    <text evidence="1">Belongs to the sigma-70 factor family. ECF subfamily.</text>
</comment>
<dbReference type="InterPro" id="IPR013324">
    <property type="entry name" value="RNA_pol_sigma_r3/r4-like"/>
</dbReference>